<keyword evidence="5 12" id="KW-0812">Transmembrane</keyword>
<keyword evidence="9" id="KW-0594">Phospholipid biosynthesis</keyword>
<dbReference type="PANTHER" id="PTHR14269:SF62">
    <property type="entry name" value="CDP-DIACYLGLYCEROL--GLYCEROL-3-PHOSPHATE 3-PHOSPHATIDYLTRANSFERASE 1, CHLOROPLASTIC"/>
    <property type="match status" value="1"/>
</dbReference>
<comment type="subcellular location">
    <subcellularLocation>
        <location evidence="1">Membrane</location>
        <topology evidence="1">Multi-pass membrane protein</topology>
    </subcellularLocation>
</comment>
<accession>A0A2M7XHY5</accession>
<evidence type="ECO:0000256" key="11">
    <source>
        <dbReference type="RuleBase" id="RU003750"/>
    </source>
</evidence>
<evidence type="ECO:0000256" key="5">
    <source>
        <dbReference type="ARBA" id="ARBA00022692"/>
    </source>
</evidence>
<dbReference type="InterPro" id="IPR000462">
    <property type="entry name" value="CDP-OH_P_trans"/>
</dbReference>
<keyword evidence="7" id="KW-0443">Lipid metabolism</keyword>
<sequence length="204" mass="23367">MNLKDFLQKKLHEQRDPKKPYPHDYILKYSILPLIPRWILPNHFTILRFILTPIVFWLLITQNYTMAIPFFLFTAFTDAIDGSLARVRHQITNWGTFYDPVADKILISGSVLLIVFQHINPYFALLIILVELLIVSGAILRRKQDKRIISANIFGKTKMVLQVAAVTFLLIAIWAGADLFINVSVATFSLAITFAILSLFSYGL</sequence>
<evidence type="ECO:0000256" key="3">
    <source>
        <dbReference type="ARBA" id="ARBA00022516"/>
    </source>
</evidence>
<dbReference type="Pfam" id="PF01066">
    <property type="entry name" value="CDP-OH_P_transf"/>
    <property type="match status" value="1"/>
</dbReference>
<feature type="transmembrane region" description="Helical" evidence="12">
    <location>
        <begin position="122"/>
        <end position="140"/>
    </location>
</feature>
<dbReference type="PROSITE" id="PS00379">
    <property type="entry name" value="CDP_ALCOHOL_P_TRANSF"/>
    <property type="match status" value="1"/>
</dbReference>
<evidence type="ECO:0000256" key="7">
    <source>
        <dbReference type="ARBA" id="ARBA00023098"/>
    </source>
</evidence>
<organism evidence="13 14">
    <name type="scientific">Candidatus Uhrbacteria bacterium CG_4_9_14_3_um_filter_36_7</name>
    <dbReference type="NCBI Taxonomy" id="1975033"/>
    <lineage>
        <taxon>Bacteria</taxon>
        <taxon>Candidatus Uhriibacteriota</taxon>
    </lineage>
</organism>
<dbReference type="EMBL" id="PFWS01000016">
    <property type="protein sequence ID" value="PJA47507.1"/>
    <property type="molecule type" value="Genomic_DNA"/>
</dbReference>
<keyword evidence="3" id="KW-0444">Lipid biosynthesis</keyword>
<evidence type="ECO:0000256" key="12">
    <source>
        <dbReference type="SAM" id="Phobius"/>
    </source>
</evidence>
<evidence type="ECO:0008006" key="15">
    <source>
        <dbReference type="Google" id="ProtNLM"/>
    </source>
</evidence>
<keyword evidence="8 12" id="KW-0472">Membrane</keyword>
<dbReference type="InterPro" id="IPR043130">
    <property type="entry name" value="CDP-OH_PTrfase_TM_dom"/>
</dbReference>
<dbReference type="GO" id="GO:0016780">
    <property type="term" value="F:phosphotransferase activity, for other substituted phosphate groups"/>
    <property type="evidence" value="ECO:0007669"/>
    <property type="project" value="InterPro"/>
</dbReference>
<evidence type="ECO:0000256" key="2">
    <source>
        <dbReference type="ARBA" id="ARBA00010441"/>
    </source>
</evidence>
<evidence type="ECO:0000256" key="9">
    <source>
        <dbReference type="ARBA" id="ARBA00023209"/>
    </source>
</evidence>
<protein>
    <recommendedName>
        <fullName evidence="15">CDP-diacylglycerol--glycerol-3-phosphate 3-phosphatidyltransferase</fullName>
    </recommendedName>
</protein>
<keyword evidence="4 11" id="KW-0808">Transferase</keyword>
<evidence type="ECO:0000256" key="4">
    <source>
        <dbReference type="ARBA" id="ARBA00022679"/>
    </source>
</evidence>
<dbReference type="GO" id="GO:0016020">
    <property type="term" value="C:membrane"/>
    <property type="evidence" value="ECO:0007669"/>
    <property type="project" value="UniProtKB-SubCell"/>
</dbReference>
<reference evidence="14" key="1">
    <citation type="submission" date="2017-09" db="EMBL/GenBank/DDBJ databases">
        <title>Depth-based differentiation of microbial function through sediment-hosted aquifers and enrichment of novel symbionts in the deep terrestrial subsurface.</title>
        <authorList>
            <person name="Probst A.J."/>
            <person name="Ladd B."/>
            <person name="Jarett J.K."/>
            <person name="Geller-Mcgrath D.E."/>
            <person name="Sieber C.M.K."/>
            <person name="Emerson J.B."/>
            <person name="Anantharaman K."/>
            <person name="Thomas B.C."/>
            <person name="Malmstrom R."/>
            <person name="Stieglmeier M."/>
            <person name="Klingl A."/>
            <person name="Woyke T."/>
            <person name="Ryan C.M."/>
            <person name="Banfield J.F."/>
        </authorList>
    </citation>
    <scope>NUCLEOTIDE SEQUENCE [LARGE SCALE GENOMIC DNA]</scope>
</reference>
<evidence type="ECO:0000313" key="13">
    <source>
        <dbReference type="EMBL" id="PJA47507.1"/>
    </source>
</evidence>
<keyword evidence="10" id="KW-1208">Phospholipid metabolism</keyword>
<feature type="transmembrane region" description="Helical" evidence="12">
    <location>
        <begin position="160"/>
        <end position="177"/>
    </location>
</feature>
<gene>
    <name evidence="13" type="ORF">CO172_01075</name>
</gene>
<dbReference type="Proteomes" id="UP000229749">
    <property type="component" value="Unassembled WGS sequence"/>
</dbReference>
<dbReference type="Gene3D" id="1.20.120.1760">
    <property type="match status" value="1"/>
</dbReference>
<comment type="similarity">
    <text evidence="2 11">Belongs to the CDP-alcohol phosphatidyltransferase class-I family.</text>
</comment>
<dbReference type="GO" id="GO:0046474">
    <property type="term" value="P:glycerophospholipid biosynthetic process"/>
    <property type="evidence" value="ECO:0007669"/>
    <property type="project" value="TreeGrafter"/>
</dbReference>
<dbReference type="AlphaFoldDB" id="A0A2M7XHY5"/>
<dbReference type="InterPro" id="IPR050324">
    <property type="entry name" value="CDP-alcohol_PTase-I"/>
</dbReference>
<evidence type="ECO:0000313" key="14">
    <source>
        <dbReference type="Proteomes" id="UP000229749"/>
    </source>
</evidence>
<evidence type="ECO:0000256" key="8">
    <source>
        <dbReference type="ARBA" id="ARBA00023136"/>
    </source>
</evidence>
<dbReference type="InterPro" id="IPR048254">
    <property type="entry name" value="CDP_ALCOHOL_P_TRANSF_CS"/>
</dbReference>
<proteinExistence type="inferred from homology"/>
<evidence type="ECO:0000256" key="6">
    <source>
        <dbReference type="ARBA" id="ARBA00022989"/>
    </source>
</evidence>
<keyword evidence="6 12" id="KW-1133">Transmembrane helix</keyword>
<name>A0A2M7XHY5_9BACT</name>
<evidence type="ECO:0000256" key="1">
    <source>
        <dbReference type="ARBA" id="ARBA00004141"/>
    </source>
</evidence>
<comment type="caution">
    <text evidence="13">The sequence shown here is derived from an EMBL/GenBank/DDBJ whole genome shotgun (WGS) entry which is preliminary data.</text>
</comment>
<evidence type="ECO:0000256" key="10">
    <source>
        <dbReference type="ARBA" id="ARBA00023264"/>
    </source>
</evidence>
<dbReference type="PANTHER" id="PTHR14269">
    <property type="entry name" value="CDP-DIACYLGLYCEROL--GLYCEROL-3-PHOSPHATE 3-PHOSPHATIDYLTRANSFERASE-RELATED"/>
    <property type="match status" value="1"/>
</dbReference>
<feature type="transmembrane region" description="Helical" evidence="12">
    <location>
        <begin position="183"/>
        <end position="202"/>
    </location>
</feature>